<evidence type="ECO:0000256" key="1">
    <source>
        <dbReference type="SAM" id="MobiDB-lite"/>
    </source>
</evidence>
<keyword evidence="4" id="KW-1185">Reference proteome</keyword>
<sequence length="88" mass="10242">MTVPEQRDSAPQQRSQEQWPDATRTSGLSMPETRPEVIRQGWLEKRRAKVRDELDRNRRGDYKVPTWVLAVLLVALLTGWLLLIFLNG</sequence>
<dbReference type="Proteomes" id="UP000604117">
    <property type="component" value="Unassembled WGS sequence"/>
</dbReference>
<comment type="caution">
    <text evidence="3">The sequence shown here is derived from an EMBL/GenBank/DDBJ whole genome shotgun (WGS) entry which is preliminary data.</text>
</comment>
<reference evidence="3 4" key="1">
    <citation type="submission" date="2021-01" db="EMBL/GenBank/DDBJ databases">
        <title>Whole genome shotgun sequence of Asanoa siamensis NBRC 107932.</title>
        <authorList>
            <person name="Komaki H."/>
            <person name="Tamura T."/>
        </authorList>
    </citation>
    <scope>NUCLEOTIDE SEQUENCE [LARGE SCALE GENOMIC DNA]</scope>
    <source>
        <strain evidence="3 4">NBRC 107932</strain>
    </source>
</reference>
<feature type="transmembrane region" description="Helical" evidence="2">
    <location>
        <begin position="66"/>
        <end position="86"/>
    </location>
</feature>
<organism evidence="3 4">
    <name type="scientific">Asanoa siamensis</name>
    <dbReference type="NCBI Taxonomy" id="926357"/>
    <lineage>
        <taxon>Bacteria</taxon>
        <taxon>Bacillati</taxon>
        <taxon>Actinomycetota</taxon>
        <taxon>Actinomycetes</taxon>
        <taxon>Micromonosporales</taxon>
        <taxon>Micromonosporaceae</taxon>
        <taxon>Asanoa</taxon>
    </lineage>
</organism>
<protein>
    <submittedName>
        <fullName evidence="3">Uncharacterized protein</fullName>
    </submittedName>
</protein>
<name>A0ABQ4CXL7_9ACTN</name>
<keyword evidence="2" id="KW-1133">Transmembrane helix</keyword>
<feature type="region of interest" description="Disordered" evidence="1">
    <location>
        <begin position="1"/>
        <end position="32"/>
    </location>
</feature>
<dbReference type="EMBL" id="BONE01000052">
    <property type="protein sequence ID" value="GIF76037.1"/>
    <property type="molecule type" value="Genomic_DNA"/>
</dbReference>
<keyword evidence="2" id="KW-0472">Membrane</keyword>
<feature type="compositionally biased region" description="Polar residues" evidence="1">
    <location>
        <begin position="9"/>
        <end position="28"/>
    </location>
</feature>
<dbReference type="RefSeq" id="WP_373312336.1">
    <property type="nucleotide sequence ID" value="NZ_BONE01000052.1"/>
</dbReference>
<keyword evidence="2" id="KW-0812">Transmembrane</keyword>
<accession>A0ABQ4CXL7</accession>
<evidence type="ECO:0000313" key="3">
    <source>
        <dbReference type="EMBL" id="GIF76037.1"/>
    </source>
</evidence>
<proteinExistence type="predicted"/>
<evidence type="ECO:0000256" key="2">
    <source>
        <dbReference type="SAM" id="Phobius"/>
    </source>
</evidence>
<evidence type="ECO:0000313" key="4">
    <source>
        <dbReference type="Proteomes" id="UP000604117"/>
    </source>
</evidence>
<gene>
    <name evidence="3" type="ORF">Asi02nite_55550</name>
</gene>